<reference evidence="2 3" key="1">
    <citation type="submission" date="2019-06" db="EMBL/GenBank/DDBJ databases">
        <authorList>
            <person name="Li F."/>
        </authorList>
    </citation>
    <scope>NUCLEOTIDE SEQUENCE [LARGE SCALE GENOMIC DNA]</scope>
    <source>
        <strain evidence="2 3">10F1D-1</strain>
    </source>
</reference>
<dbReference type="InterPro" id="IPR037523">
    <property type="entry name" value="VOC_core"/>
</dbReference>
<dbReference type="EMBL" id="VHQG01000002">
    <property type="protein sequence ID" value="TPW75417.1"/>
    <property type="molecule type" value="Genomic_DNA"/>
</dbReference>
<dbReference type="Proteomes" id="UP000316252">
    <property type="component" value="Unassembled WGS sequence"/>
</dbReference>
<dbReference type="PANTHER" id="PTHR33993:SF14">
    <property type="entry name" value="GB|AAF24581.1"/>
    <property type="match status" value="1"/>
</dbReference>
<dbReference type="RefSeq" id="WP_141162777.1">
    <property type="nucleotide sequence ID" value="NZ_VHQG01000002.1"/>
</dbReference>
<evidence type="ECO:0000313" key="3">
    <source>
        <dbReference type="Proteomes" id="UP000316252"/>
    </source>
</evidence>
<proteinExistence type="predicted"/>
<dbReference type="PROSITE" id="PS51819">
    <property type="entry name" value="VOC"/>
    <property type="match status" value="2"/>
</dbReference>
<dbReference type="Gene3D" id="3.10.180.10">
    <property type="entry name" value="2,3-Dihydroxybiphenyl 1,2-Dioxygenase, domain 1"/>
    <property type="match status" value="2"/>
</dbReference>
<comment type="caution">
    <text evidence="2">The sequence shown here is derived from an EMBL/GenBank/DDBJ whole genome shotgun (WGS) entry which is preliminary data.</text>
</comment>
<dbReference type="InterPro" id="IPR029068">
    <property type="entry name" value="Glyas_Bleomycin-R_OHBP_Dase"/>
</dbReference>
<dbReference type="InterPro" id="IPR004360">
    <property type="entry name" value="Glyas_Fos-R_dOase_dom"/>
</dbReference>
<name>A0A506Y1T4_9MICO</name>
<accession>A0A506Y1T4</accession>
<dbReference type="OrthoDB" id="9793039at2"/>
<dbReference type="PANTHER" id="PTHR33993">
    <property type="entry name" value="GLYOXALASE-RELATED"/>
    <property type="match status" value="1"/>
</dbReference>
<dbReference type="Pfam" id="PF00903">
    <property type="entry name" value="Glyoxalase"/>
    <property type="match status" value="1"/>
</dbReference>
<dbReference type="InterPro" id="IPR052164">
    <property type="entry name" value="Anthracycline_SecMetBiosynth"/>
</dbReference>
<dbReference type="Pfam" id="PF18029">
    <property type="entry name" value="Glyoxalase_6"/>
    <property type="match status" value="1"/>
</dbReference>
<dbReference type="AlphaFoldDB" id="A0A506Y1T4"/>
<gene>
    <name evidence="2" type="ORF">FJ657_05830</name>
</gene>
<keyword evidence="3" id="KW-1185">Reference proteome</keyword>
<dbReference type="InterPro" id="IPR041581">
    <property type="entry name" value="Glyoxalase_6"/>
</dbReference>
<dbReference type="CDD" id="cd07247">
    <property type="entry name" value="SgaA_N_like"/>
    <property type="match status" value="1"/>
</dbReference>
<evidence type="ECO:0000259" key="1">
    <source>
        <dbReference type="PROSITE" id="PS51819"/>
    </source>
</evidence>
<dbReference type="SUPFAM" id="SSF54593">
    <property type="entry name" value="Glyoxalase/Bleomycin resistance protein/Dihydroxybiphenyl dioxygenase"/>
    <property type="match status" value="1"/>
</dbReference>
<feature type="domain" description="VOC" evidence="1">
    <location>
        <begin position="16"/>
        <end position="134"/>
    </location>
</feature>
<organism evidence="2 3">
    <name type="scientific">Schumannella soli</name>
    <dbReference type="NCBI Taxonomy" id="2590779"/>
    <lineage>
        <taxon>Bacteria</taxon>
        <taxon>Bacillati</taxon>
        <taxon>Actinomycetota</taxon>
        <taxon>Actinomycetes</taxon>
        <taxon>Micrococcales</taxon>
        <taxon>Microbacteriaceae</taxon>
        <taxon>Schumannella</taxon>
    </lineage>
</organism>
<protein>
    <submittedName>
        <fullName evidence="2">VOC family protein</fullName>
    </submittedName>
</protein>
<sequence length="286" mass="29748">MAEGTATTPHTYPQGVPCWIDTAQPDPPAASRFYGELLGWSFHEAMPPGAPGSYLIAQRNGRDAAAIAPLADAATGGASAEWVTYIAVGDADAMAARAEELGGTLLEPPQDAGPVGRYATVRDPAGAVFRLWQARQRIGSQINNAPGSWNFSDLHVADVAAALGFYRELFGWIVTDMGPDAGAMIGVAGYGDHLEATVDPDIRVRQAGAPPGFADVIGGATTVADGESPSWHVTFSVADRDASAADAERLGGVVLARAEGVWASTARIRDPWGAEFTLSQFTGPAD</sequence>
<evidence type="ECO:0000313" key="2">
    <source>
        <dbReference type="EMBL" id="TPW75417.1"/>
    </source>
</evidence>
<feature type="domain" description="VOC" evidence="1">
    <location>
        <begin position="148"/>
        <end position="281"/>
    </location>
</feature>